<evidence type="ECO:0000256" key="5">
    <source>
        <dbReference type="ARBA" id="ARBA00023136"/>
    </source>
</evidence>
<dbReference type="GO" id="GO:0015744">
    <property type="term" value="P:succinate transport"/>
    <property type="evidence" value="ECO:0007669"/>
    <property type="project" value="TreeGrafter"/>
</dbReference>
<dbReference type="EMBL" id="CP038441">
    <property type="protein sequence ID" value="QJT20894.1"/>
    <property type="molecule type" value="Genomic_DNA"/>
</dbReference>
<dbReference type="GO" id="GO:0005886">
    <property type="term" value="C:plasma membrane"/>
    <property type="evidence" value="ECO:0007669"/>
    <property type="project" value="UniProtKB-SubCell"/>
</dbReference>
<dbReference type="RefSeq" id="WP_106887672.1">
    <property type="nucleotide sequence ID" value="NZ_CAWPJG010000001.1"/>
</dbReference>
<evidence type="ECO:0000256" key="1">
    <source>
        <dbReference type="ARBA" id="ARBA00004651"/>
    </source>
</evidence>
<name>A0A6M4Y6M3_AERME</name>
<proteinExistence type="inferred from homology"/>
<keyword evidence="2" id="KW-1003">Cell membrane</keyword>
<sequence length="270" mass="29747">MRSITPRRVLSREQQTEITRIIVKVGQLLAQHGAEGRIIEQTTVRLGLALGLESVEMAISASAIVLTSLYQGSCVTTTRRVRDQGINMQVVCEVQRICILAEKELIGVREVRQRLDGIVPFHYHPWLVVPMVGLSCGAFSLLFGGDWPIFLVTFIAAAVAMRVRQLMARHHHSPLINFAATGFVATLIASCATYFQWGDQPYLAMAASVLLLVPGFPLINAVSDMVKGYFNLGLARWGMATLLTISAVIGIVLAMSVTGIWGWKLWWNSI</sequence>
<dbReference type="GeneID" id="99768048"/>
<keyword evidence="3 7" id="KW-0812">Transmembrane</keyword>
<feature type="transmembrane region" description="Helical" evidence="7">
    <location>
        <begin position="147"/>
        <end position="163"/>
    </location>
</feature>
<reference evidence="9 10" key="1">
    <citation type="submission" date="2019-03" db="EMBL/GenBank/DDBJ databases">
        <title>Novel transposon Tn6433 accelerates the dissemination of tet(E) in Aeromonas from aerobic biofilm under oxytetracycline stress.</title>
        <authorList>
            <person name="Shi Y."/>
            <person name="Tian Z."/>
            <person name="Zhang Y."/>
            <person name="Zhang H."/>
            <person name="Yang M."/>
        </authorList>
    </citation>
    <scope>NUCLEOTIDE SEQUENCE [LARGE SCALE GENOMIC DNA]</scope>
    <source>
        <strain evidence="9 10">T0.1-19</strain>
    </source>
</reference>
<feature type="transmembrane region" description="Helical" evidence="7">
    <location>
        <begin position="234"/>
        <end position="263"/>
    </location>
</feature>
<evidence type="ECO:0000313" key="9">
    <source>
        <dbReference type="EMBL" id="QJT20894.1"/>
    </source>
</evidence>
<evidence type="ECO:0000256" key="7">
    <source>
        <dbReference type="SAM" id="Phobius"/>
    </source>
</evidence>
<accession>A0A6M4Y6M3</accession>
<comment type="similarity">
    <text evidence="6">Belongs to the ThrE exporter (TC 2.A.79) family.</text>
</comment>
<gene>
    <name evidence="9" type="ORF">E4184_05195</name>
</gene>
<evidence type="ECO:0000256" key="6">
    <source>
        <dbReference type="ARBA" id="ARBA00034125"/>
    </source>
</evidence>
<dbReference type="GO" id="GO:0022857">
    <property type="term" value="F:transmembrane transporter activity"/>
    <property type="evidence" value="ECO:0007669"/>
    <property type="project" value="InterPro"/>
</dbReference>
<evidence type="ECO:0000256" key="2">
    <source>
        <dbReference type="ARBA" id="ARBA00022475"/>
    </source>
</evidence>
<evidence type="ECO:0000259" key="8">
    <source>
        <dbReference type="Pfam" id="PF06738"/>
    </source>
</evidence>
<evidence type="ECO:0000256" key="3">
    <source>
        <dbReference type="ARBA" id="ARBA00022692"/>
    </source>
</evidence>
<dbReference type="PANTHER" id="PTHR34390">
    <property type="entry name" value="UPF0442 PROTEIN YJJB-RELATED"/>
    <property type="match status" value="1"/>
</dbReference>
<keyword evidence="5 7" id="KW-0472">Membrane</keyword>
<organism evidence="9 10">
    <name type="scientific">Aeromonas media</name>
    <dbReference type="NCBI Taxonomy" id="651"/>
    <lineage>
        <taxon>Bacteria</taxon>
        <taxon>Pseudomonadati</taxon>
        <taxon>Pseudomonadota</taxon>
        <taxon>Gammaproteobacteria</taxon>
        <taxon>Aeromonadales</taxon>
        <taxon>Aeromonadaceae</taxon>
        <taxon>Aeromonas</taxon>
    </lineage>
</organism>
<keyword evidence="4 7" id="KW-1133">Transmembrane helix</keyword>
<dbReference type="Proteomes" id="UP000501427">
    <property type="component" value="Chromosome"/>
</dbReference>
<dbReference type="PANTHER" id="PTHR34390:SF2">
    <property type="entry name" value="SUCCINATE TRANSPORTER SUBUNIT YJJP-RELATED"/>
    <property type="match status" value="1"/>
</dbReference>
<dbReference type="InterPro" id="IPR050539">
    <property type="entry name" value="ThrE_Dicarb/AminoAcid_Exp"/>
</dbReference>
<dbReference type="Pfam" id="PF06738">
    <property type="entry name" value="ThrE"/>
    <property type="match status" value="1"/>
</dbReference>
<feature type="transmembrane region" description="Helical" evidence="7">
    <location>
        <begin position="202"/>
        <end position="222"/>
    </location>
</feature>
<evidence type="ECO:0000256" key="4">
    <source>
        <dbReference type="ARBA" id="ARBA00022989"/>
    </source>
</evidence>
<comment type="subcellular location">
    <subcellularLocation>
        <location evidence="1">Cell membrane</location>
        <topology evidence="1">Multi-pass membrane protein</topology>
    </subcellularLocation>
</comment>
<dbReference type="AlphaFoldDB" id="A0A6M4Y6M3"/>
<feature type="transmembrane region" description="Helical" evidence="7">
    <location>
        <begin position="175"/>
        <end position="196"/>
    </location>
</feature>
<protein>
    <submittedName>
        <fullName evidence="9">Threonine/serine exporter</fullName>
    </submittedName>
</protein>
<dbReference type="InterPro" id="IPR010619">
    <property type="entry name" value="ThrE-like_N"/>
</dbReference>
<evidence type="ECO:0000313" key="10">
    <source>
        <dbReference type="Proteomes" id="UP000501427"/>
    </source>
</evidence>
<feature type="domain" description="Threonine/serine exporter-like N-terminal" evidence="8">
    <location>
        <begin position="20"/>
        <end position="257"/>
    </location>
</feature>